<dbReference type="EMBL" id="JAFBDZ010000002">
    <property type="protein sequence ID" value="MBM7586225.1"/>
    <property type="molecule type" value="Genomic_DNA"/>
</dbReference>
<dbReference type="HAMAP" id="MF_01241">
    <property type="entry name" value="GlcN6P_deamin"/>
    <property type="match status" value="1"/>
</dbReference>
<comment type="caution">
    <text evidence="3">Lacks conserved residue(s) required for the propagation of feature annotation.</text>
</comment>
<evidence type="ECO:0000256" key="1">
    <source>
        <dbReference type="ARBA" id="ARBA00022801"/>
    </source>
</evidence>
<comment type="pathway">
    <text evidence="3">Amino-sugar metabolism; N-acetylneuraminate degradation; D-fructose 6-phosphate from N-acetylneuraminate: step 5/5.</text>
</comment>
<evidence type="ECO:0000313" key="5">
    <source>
        <dbReference type="EMBL" id="MBM7586225.1"/>
    </source>
</evidence>
<dbReference type="InterPro" id="IPR006148">
    <property type="entry name" value="Glc/Gal-6P_isomerase"/>
</dbReference>
<comment type="similarity">
    <text evidence="3">Belongs to the glucosamine/galactosamine-6-phosphate isomerase family. NagB subfamily.</text>
</comment>
<dbReference type="NCBIfam" id="TIGR00502">
    <property type="entry name" value="nagB"/>
    <property type="match status" value="1"/>
</dbReference>
<dbReference type="Proteomes" id="UP001646157">
    <property type="component" value="Unassembled WGS sequence"/>
</dbReference>
<keyword evidence="6" id="KW-1185">Reference proteome</keyword>
<dbReference type="InterPro" id="IPR018321">
    <property type="entry name" value="Glucosamine6P_isomerase_CS"/>
</dbReference>
<keyword evidence="2 3" id="KW-0119">Carbohydrate metabolism</keyword>
<dbReference type="Pfam" id="PF01182">
    <property type="entry name" value="Glucosamine_iso"/>
    <property type="match status" value="1"/>
</dbReference>
<dbReference type="CDD" id="cd01399">
    <property type="entry name" value="GlcN6P_deaminase"/>
    <property type="match status" value="1"/>
</dbReference>
<comment type="catalytic activity">
    <reaction evidence="3">
        <text>alpha-D-glucosamine 6-phosphate + H2O = beta-D-fructose 6-phosphate + NH4(+)</text>
        <dbReference type="Rhea" id="RHEA:12172"/>
        <dbReference type="ChEBI" id="CHEBI:15377"/>
        <dbReference type="ChEBI" id="CHEBI:28938"/>
        <dbReference type="ChEBI" id="CHEBI:57634"/>
        <dbReference type="ChEBI" id="CHEBI:75989"/>
        <dbReference type="EC" id="3.5.99.6"/>
    </reaction>
</comment>
<protein>
    <recommendedName>
        <fullName evidence="3">Glucosamine-6-phosphate deaminase</fullName>
        <ecNumber evidence="3">3.5.99.6</ecNumber>
    </recommendedName>
    <alternativeName>
        <fullName evidence="3">GlcN6P deaminase</fullName>
        <shortName evidence="3">GNPDA</shortName>
    </alternativeName>
    <alternativeName>
        <fullName evidence="3">Glucosamine-6-phosphate isomerase</fullName>
    </alternativeName>
</protein>
<dbReference type="InterPro" id="IPR004547">
    <property type="entry name" value="Glucosamine6P_isomerase"/>
</dbReference>
<dbReference type="EC" id="3.5.99.6" evidence="3"/>
<gene>
    <name evidence="3" type="primary">nagB</name>
    <name evidence="5" type="ORF">JOC86_002767</name>
</gene>
<proteinExistence type="inferred from homology"/>
<feature type="domain" description="Glucosamine/galactosamine-6-phosphate isomerase" evidence="4">
    <location>
        <begin position="11"/>
        <end position="228"/>
    </location>
</feature>
<evidence type="ECO:0000256" key="3">
    <source>
        <dbReference type="HAMAP-Rule" id="MF_01241"/>
    </source>
</evidence>
<organism evidence="5 6">
    <name type="scientific">Rossellomorea pakistanensis</name>
    <dbReference type="NCBI Taxonomy" id="992288"/>
    <lineage>
        <taxon>Bacteria</taxon>
        <taxon>Bacillati</taxon>
        <taxon>Bacillota</taxon>
        <taxon>Bacilli</taxon>
        <taxon>Bacillales</taxon>
        <taxon>Bacillaceae</taxon>
        <taxon>Rossellomorea</taxon>
    </lineage>
</organism>
<dbReference type="SUPFAM" id="SSF100950">
    <property type="entry name" value="NagB/RpiA/CoA transferase-like"/>
    <property type="match status" value="1"/>
</dbReference>
<dbReference type="GO" id="GO:0004342">
    <property type="term" value="F:glucosamine-6-phosphate deaminase activity"/>
    <property type="evidence" value="ECO:0007669"/>
    <property type="project" value="UniProtKB-EC"/>
</dbReference>
<sequence length="251" mass="28092">MKLIQAKNYEEMSEKAAAFMIQQVQSKRNSVLGLATGGTVIGTYDRIVEDFKQSNTSYSEVHTFNLDEYVGMQPSDSNSYHSYMDKQLFRHINLPEDHSYLPDGMADNLQEECQRYEQLIKDSGGIDLQLLGIGQNGHIGFNEPGASFDSVTHIVNLTESTRKANARYFESIEEVPTQAITMGIATIMKSKKILLLVSGESKAEAISRLINEQIHNDNPSSVLKNHADVTIIADEEALSLLKREQKEVFSL</sequence>
<evidence type="ECO:0000256" key="2">
    <source>
        <dbReference type="ARBA" id="ARBA00023277"/>
    </source>
</evidence>
<accession>A0ABS2NEH9</accession>
<evidence type="ECO:0000259" key="4">
    <source>
        <dbReference type="Pfam" id="PF01182"/>
    </source>
</evidence>
<feature type="active site" description="Proton acceptor; for ring-opening step" evidence="3">
    <location>
        <position position="138"/>
    </location>
</feature>
<name>A0ABS2NEH9_9BACI</name>
<dbReference type="InterPro" id="IPR037171">
    <property type="entry name" value="NagB/RpiA_transferase-like"/>
</dbReference>
<dbReference type="Gene3D" id="3.40.50.1360">
    <property type="match status" value="1"/>
</dbReference>
<feature type="active site" description="Proton acceptor; for enolization step" evidence="3">
    <location>
        <position position="67"/>
    </location>
</feature>
<evidence type="ECO:0000313" key="6">
    <source>
        <dbReference type="Proteomes" id="UP001646157"/>
    </source>
</evidence>
<keyword evidence="1 3" id="KW-0378">Hydrolase</keyword>
<reference evidence="5 6" key="1">
    <citation type="submission" date="2021-01" db="EMBL/GenBank/DDBJ databases">
        <title>Genomic Encyclopedia of Type Strains, Phase IV (KMG-IV): sequencing the most valuable type-strain genomes for metagenomic binning, comparative biology and taxonomic classification.</title>
        <authorList>
            <person name="Goeker M."/>
        </authorList>
    </citation>
    <scope>NUCLEOTIDE SEQUENCE [LARGE SCALE GENOMIC DNA]</scope>
    <source>
        <strain evidence="5 6">DSM 24834</strain>
    </source>
</reference>
<comment type="caution">
    <text evidence="5">The sequence shown here is derived from an EMBL/GenBank/DDBJ whole genome shotgun (WGS) entry which is preliminary data.</text>
</comment>
<dbReference type="PROSITE" id="PS01161">
    <property type="entry name" value="GLC_GALNAC_ISOMERASE"/>
    <property type="match status" value="1"/>
</dbReference>
<dbReference type="RefSeq" id="WP_205173345.1">
    <property type="nucleotide sequence ID" value="NZ_JAFBDZ010000002.1"/>
</dbReference>
<dbReference type="PANTHER" id="PTHR11280:SF5">
    <property type="entry name" value="GLUCOSAMINE-6-PHOSPHATE ISOMERASE"/>
    <property type="match status" value="1"/>
</dbReference>
<comment type="function">
    <text evidence="3">Catalyzes the reversible isomerization-deamination of glucosamine 6-phosphate (GlcN6P) to form fructose 6-phosphate (Fru6P) and ammonium ion.</text>
</comment>
<feature type="active site" description="For ring-opening step" evidence="3">
    <location>
        <position position="136"/>
    </location>
</feature>
<dbReference type="PANTHER" id="PTHR11280">
    <property type="entry name" value="GLUCOSAMINE-6-PHOSPHATE ISOMERASE"/>
    <property type="match status" value="1"/>
</dbReference>
<feature type="active site" description="For ring-opening step" evidence="3">
    <location>
        <position position="143"/>
    </location>
</feature>